<evidence type="ECO:0000256" key="3">
    <source>
        <dbReference type="ARBA" id="ARBA00022692"/>
    </source>
</evidence>
<evidence type="ECO:0000259" key="6">
    <source>
        <dbReference type="Pfam" id="PF12696"/>
    </source>
</evidence>
<accession>A0A1I2BFA0</accession>
<keyword evidence="8" id="KW-1185">Reference proteome</keyword>
<evidence type="ECO:0000256" key="4">
    <source>
        <dbReference type="ARBA" id="ARBA00022989"/>
    </source>
</evidence>
<name>A0A1I2BFA0_9BACT</name>
<dbReference type="InterPro" id="IPR027417">
    <property type="entry name" value="P-loop_NTPase"/>
</dbReference>
<dbReference type="STRING" id="662367.SAMN05216167_11584"/>
<sequence length="534" mass="59393">MDNLINDFDELEHTFTPYNEFVGNDYSINIPLVANGIFYGMEKGWVNILNPFRGGLVLGSPGSGKTKTVSHHFVKQLIEKGFVTALYEYTDDYLSQVAFHTLQANQHVFKKEYGVNATFHAVNFLSPAHSVRCNPFAGNQLRDIIDAQNIATTILCNLNKSWIEQQGSFLVESAITYLTACLWFLKRYSDAQPEFSQKEETDKLAAKYNNTPPVTYCSLPHFIEFALQDYRTVLALLGTLPELALLIEPFQHYLEKGTSTGSFDHLDGILAVVRLQLRHLATPELYWIMTGEEPLVDINKPNDPKIVSLINNPASSSTSGVALALLAGRVSRQINKPDGGKKALIVDELPTVYIDGLDSLMATGRLNKVATLFTAQDMIQLELTYGKRQAKFILDVPGTIITGPCLGMSAERVASRLNEVEESIRNEYGSKKAPVITGKMLQSMPYGYFAGNIAPSLPEKVGQSKFISQLPQPPTPWQTNRQPAILPVHPALEGLTNEQIEVRFQENIEVVKNQIGDLIRNAGSQPNWSPEGRY</sequence>
<dbReference type="InterPro" id="IPR051539">
    <property type="entry name" value="T4SS-coupling_protein"/>
</dbReference>
<dbReference type="Pfam" id="PF12696">
    <property type="entry name" value="TraG-D_C"/>
    <property type="match status" value="1"/>
</dbReference>
<dbReference type="CDD" id="cd01127">
    <property type="entry name" value="TrwB_TraG_TraD_VirD4"/>
    <property type="match status" value="1"/>
</dbReference>
<keyword evidence="4" id="KW-1133">Transmembrane helix</keyword>
<dbReference type="OrthoDB" id="9766496at2"/>
<organism evidence="7 8">
    <name type="scientific">Spirosoma endophyticum</name>
    <dbReference type="NCBI Taxonomy" id="662367"/>
    <lineage>
        <taxon>Bacteria</taxon>
        <taxon>Pseudomonadati</taxon>
        <taxon>Bacteroidota</taxon>
        <taxon>Cytophagia</taxon>
        <taxon>Cytophagales</taxon>
        <taxon>Cytophagaceae</taxon>
        <taxon>Spirosoma</taxon>
    </lineage>
</organism>
<reference evidence="7 8" key="1">
    <citation type="submission" date="2016-10" db="EMBL/GenBank/DDBJ databases">
        <authorList>
            <person name="de Groot N.N."/>
        </authorList>
    </citation>
    <scope>NUCLEOTIDE SEQUENCE [LARGE SCALE GENOMIC DNA]</scope>
    <source>
        <strain evidence="7 8">DSM 26130</strain>
    </source>
</reference>
<evidence type="ECO:0000313" key="8">
    <source>
        <dbReference type="Proteomes" id="UP000198598"/>
    </source>
</evidence>
<dbReference type="PANTHER" id="PTHR37937:SF1">
    <property type="entry name" value="CONJUGATIVE TRANSFER: DNA TRANSPORT"/>
    <property type="match status" value="1"/>
</dbReference>
<evidence type="ECO:0000256" key="5">
    <source>
        <dbReference type="ARBA" id="ARBA00023136"/>
    </source>
</evidence>
<dbReference type="SUPFAM" id="SSF52540">
    <property type="entry name" value="P-loop containing nucleoside triphosphate hydrolases"/>
    <property type="match status" value="1"/>
</dbReference>
<dbReference type="Gene3D" id="3.40.50.300">
    <property type="entry name" value="P-loop containing nucleotide triphosphate hydrolases"/>
    <property type="match status" value="1"/>
</dbReference>
<evidence type="ECO:0000313" key="7">
    <source>
        <dbReference type="EMBL" id="SFE54739.1"/>
    </source>
</evidence>
<dbReference type="PANTHER" id="PTHR37937">
    <property type="entry name" value="CONJUGATIVE TRANSFER: DNA TRANSPORT"/>
    <property type="match status" value="1"/>
</dbReference>
<keyword evidence="3" id="KW-0812">Transmembrane</keyword>
<dbReference type="AlphaFoldDB" id="A0A1I2BFA0"/>
<protein>
    <submittedName>
        <fullName evidence="7">AAA-like domain-containing protein</fullName>
    </submittedName>
</protein>
<gene>
    <name evidence="7" type="ORF">SAMN05216167_11584</name>
</gene>
<evidence type="ECO:0000256" key="1">
    <source>
        <dbReference type="ARBA" id="ARBA00004651"/>
    </source>
</evidence>
<keyword evidence="5" id="KW-0472">Membrane</keyword>
<feature type="domain" description="TraD/TraG TraM recognition site" evidence="6">
    <location>
        <begin position="344"/>
        <end position="430"/>
    </location>
</feature>
<proteinExistence type="predicted"/>
<dbReference type="InterPro" id="IPR032689">
    <property type="entry name" value="TraG-D_C"/>
</dbReference>
<keyword evidence="2" id="KW-1003">Cell membrane</keyword>
<dbReference type="GO" id="GO:0005886">
    <property type="term" value="C:plasma membrane"/>
    <property type="evidence" value="ECO:0007669"/>
    <property type="project" value="UniProtKB-SubCell"/>
</dbReference>
<dbReference type="Proteomes" id="UP000198598">
    <property type="component" value="Unassembled WGS sequence"/>
</dbReference>
<comment type="subcellular location">
    <subcellularLocation>
        <location evidence="1">Cell membrane</location>
        <topology evidence="1">Multi-pass membrane protein</topology>
    </subcellularLocation>
</comment>
<dbReference type="EMBL" id="FOLQ01000015">
    <property type="protein sequence ID" value="SFE54739.1"/>
    <property type="molecule type" value="Genomic_DNA"/>
</dbReference>
<evidence type="ECO:0000256" key="2">
    <source>
        <dbReference type="ARBA" id="ARBA00022475"/>
    </source>
</evidence>